<gene>
    <name evidence="7" type="ORF">V3851_12220</name>
</gene>
<dbReference type="InterPro" id="IPR000551">
    <property type="entry name" value="MerR-type_HTH_dom"/>
</dbReference>
<dbReference type="PANTHER" id="PTHR30204:SF69">
    <property type="entry name" value="MERR-FAMILY TRANSCRIPTIONAL REGULATOR"/>
    <property type="match status" value="1"/>
</dbReference>
<evidence type="ECO:0000313" key="7">
    <source>
        <dbReference type="EMBL" id="MEF2966597.1"/>
    </source>
</evidence>
<feature type="transmembrane region" description="Helical" evidence="5">
    <location>
        <begin position="21"/>
        <end position="40"/>
    </location>
</feature>
<dbReference type="SMART" id="SM00422">
    <property type="entry name" value="HTH_MERR"/>
    <property type="match status" value="1"/>
</dbReference>
<evidence type="ECO:0000256" key="4">
    <source>
        <dbReference type="ARBA" id="ARBA00023163"/>
    </source>
</evidence>
<keyword evidence="5" id="KW-0472">Membrane</keyword>
<accession>A0ABU7VSB0</accession>
<dbReference type="EMBL" id="JAZHPZ010000005">
    <property type="protein sequence ID" value="MEF2966597.1"/>
    <property type="molecule type" value="Genomic_DNA"/>
</dbReference>
<proteinExistence type="predicted"/>
<keyword evidence="1" id="KW-0678">Repressor</keyword>
<dbReference type="PANTHER" id="PTHR30204">
    <property type="entry name" value="REDOX-CYCLING DRUG-SENSING TRANSCRIPTIONAL ACTIVATOR SOXR"/>
    <property type="match status" value="1"/>
</dbReference>
<feature type="domain" description="HTH merR-type" evidence="6">
    <location>
        <begin position="63"/>
        <end position="119"/>
    </location>
</feature>
<reference evidence="7 8" key="1">
    <citation type="submission" date="2024-02" db="EMBL/GenBank/DDBJ databases">
        <title>A nitrogen-fixing paenibacillus bacterium.</title>
        <authorList>
            <person name="Zhang W.L."/>
            <person name="Chen S.F."/>
        </authorList>
    </citation>
    <scope>NUCLEOTIDE SEQUENCE [LARGE SCALE GENOMIC DNA]</scope>
    <source>
        <strain evidence="7 8">M1</strain>
    </source>
</reference>
<dbReference type="SUPFAM" id="SSF46955">
    <property type="entry name" value="Putative DNA-binding domain"/>
    <property type="match status" value="1"/>
</dbReference>
<keyword evidence="5" id="KW-1133">Transmembrane helix</keyword>
<comment type="caution">
    <text evidence="7">The sequence shown here is derived from an EMBL/GenBank/DDBJ whole genome shotgun (WGS) entry which is preliminary data.</text>
</comment>
<evidence type="ECO:0000313" key="8">
    <source>
        <dbReference type="Proteomes" id="UP001306950"/>
    </source>
</evidence>
<dbReference type="PROSITE" id="PS50937">
    <property type="entry name" value="HTH_MERR_2"/>
    <property type="match status" value="1"/>
</dbReference>
<name>A0ABU7VSB0_9BACL</name>
<sequence>MSSRNVYLQESRKVLRKPFRALLKLGLCAVLFVVLSSVAVQDAQASVSVLATSDQKDLDALSSTLRFYERKNLVPDQFVKRDKNNYRIYSEEIIEYLDDVKALLSADFSIEELSLLVNQQINLSYEEKKNIVENKINEIDDLLKRLRKSKKFLSAILEGKANFQTKC</sequence>
<evidence type="ECO:0000259" key="6">
    <source>
        <dbReference type="PROSITE" id="PS50937"/>
    </source>
</evidence>
<dbReference type="Pfam" id="PF13411">
    <property type="entry name" value="MerR_1"/>
    <property type="match status" value="1"/>
</dbReference>
<keyword evidence="4" id="KW-0804">Transcription</keyword>
<dbReference type="Proteomes" id="UP001306950">
    <property type="component" value="Unassembled WGS sequence"/>
</dbReference>
<organism evidence="7 8">
    <name type="scientific">Paenibacillus haidiansis</name>
    <dbReference type="NCBI Taxonomy" id="1574488"/>
    <lineage>
        <taxon>Bacteria</taxon>
        <taxon>Bacillati</taxon>
        <taxon>Bacillota</taxon>
        <taxon>Bacilli</taxon>
        <taxon>Bacillales</taxon>
        <taxon>Paenibacillaceae</taxon>
        <taxon>Paenibacillus</taxon>
    </lineage>
</organism>
<keyword evidence="5" id="KW-0812">Transmembrane</keyword>
<dbReference type="RefSeq" id="WP_331846815.1">
    <property type="nucleotide sequence ID" value="NZ_JAZHPZ010000005.1"/>
</dbReference>
<evidence type="ECO:0000256" key="5">
    <source>
        <dbReference type="SAM" id="Phobius"/>
    </source>
</evidence>
<evidence type="ECO:0000256" key="1">
    <source>
        <dbReference type="ARBA" id="ARBA00022491"/>
    </source>
</evidence>
<protein>
    <submittedName>
        <fullName evidence="7">MerR family transcriptional regulator</fullName>
    </submittedName>
</protein>
<keyword evidence="3" id="KW-0238">DNA-binding</keyword>
<evidence type="ECO:0000256" key="2">
    <source>
        <dbReference type="ARBA" id="ARBA00023015"/>
    </source>
</evidence>
<dbReference type="InterPro" id="IPR047057">
    <property type="entry name" value="MerR_fam"/>
</dbReference>
<evidence type="ECO:0000256" key="3">
    <source>
        <dbReference type="ARBA" id="ARBA00023125"/>
    </source>
</evidence>
<dbReference type="Gene3D" id="1.10.1660.10">
    <property type="match status" value="1"/>
</dbReference>
<keyword evidence="2" id="KW-0805">Transcription regulation</keyword>
<keyword evidence="8" id="KW-1185">Reference proteome</keyword>
<dbReference type="InterPro" id="IPR009061">
    <property type="entry name" value="DNA-bd_dom_put_sf"/>
</dbReference>